<dbReference type="Pfam" id="PF00106">
    <property type="entry name" value="adh_short"/>
    <property type="match status" value="1"/>
</dbReference>
<dbReference type="InParanoid" id="A0A0H2RC10"/>
<accession>A0A0H2RC10</accession>
<dbReference type="InterPro" id="IPR002347">
    <property type="entry name" value="SDR_fam"/>
</dbReference>
<dbReference type="GO" id="GO:0016491">
    <property type="term" value="F:oxidoreductase activity"/>
    <property type="evidence" value="ECO:0007669"/>
    <property type="project" value="UniProtKB-KW"/>
</dbReference>
<dbReference type="Proteomes" id="UP000053477">
    <property type="component" value="Unassembled WGS sequence"/>
</dbReference>
<sequence>MADFPSKVAGSSTAPKVWFVTGTSAGLGRVLVKEVLARGDYVIASARNIEDIENLETDSNSKGQCKVMCLDVSSSFESIRETIAEAVKIWGRIDVLVHNAGNAMLGISEEVGVEGYQKQFATNFYGPLNITHAVLPYMRASRSGTVVSVGSRSSWKADVLMLGPYASSKAALSAAAEALAVELAPFDIRVLEICPGSMRTRNFEKLILLPPAPSTGSDRNEEIPQNSEDNGQPTINDYAPYRTGQVHFLRTLNGKQPGDPVRVAKAIVDLVRVEGEFAGWAVVAKAEDSEGSTNPDFVSSKALPSMLVLGGDAQRDVRQKCTRVLQGVEEWEEVGQSIDIALHKP</sequence>
<dbReference type="SUPFAM" id="SSF51735">
    <property type="entry name" value="NAD(P)-binding Rossmann-fold domains"/>
    <property type="match status" value="1"/>
</dbReference>
<evidence type="ECO:0000313" key="5">
    <source>
        <dbReference type="EMBL" id="KLO09007.1"/>
    </source>
</evidence>
<comment type="similarity">
    <text evidence="1 3">Belongs to the short-chain dehydrogenases/reductases (SDR) family.</text>
</comment>
<feature type="region of interest" description="Disordered" evidence="4">
    <location>
        <begin position="213"/>
        <end position="235"/>
    </location>
</feature>
<evidence type="ECO:0000256" key="4">
    <source>
        <dbReference type="SAM" id="MobiDB-lite"/>
    </source>
</evidence>
<organism evidence="5 6">
    <name type="scientific">Schizopora paradoxa</name>
    <dbReference type="NCBI Taxonomy" id="27342"/>
    <lineage>
        <taxon>Eukaryota</taxon>
        <taxon>Fungi</taxon>
        <taxon>Dikarya</taxon>
        <taxon>Basidiomycota</taxon>
        <taxon>Agaricomycotina</taxon>
        <taxon>Agaricomycetes</taxon>
        <taxon>Hymenochaetales</taxon>
        <taxon>Schizoporaceae</taxon>
        <taxon>Schizopora</taxon>
    </lineage>
</organism>
<proteinExistence type="inferred from homology"/>
<dbReference type="AlphaFoldDB" id="A0A0H2RC10"/>
<reference evidence="5 6" key="1">
    <citation type="submission" date="2015-04" db="EMBL/GenBank/DDBJ databases">
        <title>Complete genome sequence of Schizopora paradoxa KUC8140, a cosmopolitan wood degrader in East Asia.</title>
        <authorList>
            <consortium name="DOE Joint Genome Institute"/>
            <person name="Min B."/>
            <person name="Park H."/>
            <person name="Jang Y."/>
            <person name="Kim J.-J."/>
            <person name="Kim K.H."/>
            <person name="Pangilinan J."/>
            <person name="Lipzen A."/>
            <person name="Riley R."/>
            <person name="Grigoriev I.V."/>
            <person name="Spatafora J.W."/>
            <person name="Choi I.-G."/>
        </authorList>
    </citation>
    <scope>NUCLEOTIDE SEQUENCE [LARGE SCALE GENOMIC DNA]</scope>
    <source>
        <strain evidence="5 6">KUC8140</strain>
    </source>
</reference>
<evidence type="ECO:0000256" key="2">
    <source>
        <dbReference type="ARBA" id="ARBA00023002"/>
    </source>
</evidence>
<evidence type="ECO:0000256" key="3">
    <source>
        <dbReference type="RuleBase" id="RU000363"/>
    </source>
</evidence>
<evidence type="ECO:0000256" key="1">
    <source>
        <dbReference type="ARBA" id="ARBA00006484"/>
    </source>
</evidence>
<name>A0A0H2RC10_9AGAM</name>
<evidence type="ECO:0000313" key="6">
    <source>
        <dbReference type="Proteomes" id="UP000053477"/>
    </source>
</evidence>
<dbReference type="OrthoDB" id="1274115at2759"/>
<dbReference type="EMBL" id="KQ086069">
    <property type="protein sequence ID" value="KLO09007.1"/>
    <property type="molecule type" value="Genomic_DNA"/>
</dbReference>
<protein>
    <submittedName>
        <fullName evidence="5">NAD(P)-binding protein</fullName>
    </submittedName>
</protein>
<gene>
    <name evidence="5" type="ORF">SCHPADRAFT_943968</name>
</gene>
<dbReference type="PRINTS" id="PR00081">
    <property type="entry name" value="GDHRDH"/>
</dbReference>
<keyword evidence="2" id="KW-0560">Oxidoreductase</keyword>
<dbReference type="PANTHER" id="PTHR43976:SF16">
    <property type="entry name" value="SHORT-CHAIN DEHYDROGENASE_REDUCTASE FAMILY PROTEIN"/>
    <property type="match status" value="1"/>
</dbReference>
<dbReference type="PRINTS" id="PR00080">
    <property type="entry name" value="SDRFAMILY"/>
</dbReference>
<dbReference type="Gene3D" id="3.40.50.720">
    <property type="entry name" value="NAD(P)-binding Rossmann-like Domain"/>
    <property type="match status" value="1"/>
</dbReference>
<dbReference type="PANTHER" id="PTHR43976">
    <property type="entry name" value="SHORT CHAIN DEHYDROGENASE"/>
    <property type="match status" value="1"/>
</dbReference>
<feature type="compositionally biased region" description="Polar residues" evidence="4">
    <location>
        <begin position="223"/>
        <end position="235"/>
    </location>
</feature>
<keyword evidence="6" id="KW-1185">Reference proteome</keyword>
<dbReference type="InterPro" id="IPR036291">
    <property type="entry name" value="NAD(P)-bd_dom_sf"/>
</dbReference>
<dbReference type="InterPro" id="IPR051911">
    <property type="entry name" value="SDR_oxidoreductase"/>
</dbReference>
<dbReference type="STRING" id="27342.A0A0H2RC10"/>